<dbReference type="Proteomes" id="UP000664132">
    <property type="component" value="Unassembled WGS sequence"/>
</dbReference>
<dbReference type="InterPro" id="IPR052895">
    <property type="entry name" value="HetReg/Transcr_Mod"/>
</dbReference>
<dbReference type="EMBL" id="JAFJYH010000006">
    <property type="protein sequence ID" value="KAG4425966.1"/>
    <property type="molecule type" value="Genomic_DNA"/>
</dbReference>
<dbReference type="Pfam" id="PF06985">
    <property type="entry name" value="HET"/>
    <property type="match status" value="1"/>
</dbReference>
<reference evidence="2" key="1">
    <citation type="submission" date="2021-02" db="EMBL/GenBank/DDBJ databases">
        <title>Genome sequence Cadophora malorum strain M34.</title>
        <authorList>
            <person name="Stefanovic E."/>
            <person name="Vu D."/>
            <person name="Scully C."/>
            <person name="Dijksterhuis J."/>
            <person name="Roader J."/>
            <person name="Houbraken J."/>
        </authorList>
    </citation>
    <scope>NUCLEOTIDE SEQUENCE</scope>
    <source>
        <strain evidence="2">M34</strain>
    </source>
</reference>
<comment type="caution">
    <text evidence="2">The sequence shown here is derived from an EMBL/GenBank/DDBJ whole genome shotgun (WGS) entry which is preliminary data.</text>
</comment>
<evidence type="ECO:0000313" key="3">
    <source>
        <dbReference type="Proteomes" id="UP000664132"/>
    </source>
</evidence>
<dbReference type="PANTHER" id="PTHR24148">
    <property type="entry name" value="ANKYRIN REPEAT DOMAIN-CONTAINING PROTEIN 39 HOMOLOG-RELATED"/>
    <property type="match status" value="1"/>
</dbReference>
<evidence type="ECO:0000259" key="1">
    <source>
        <dbReference type="Pfam" id="PF06985"/>
    </source>
</evidence>
<accession>A0A8H7WJB7</accession>
<dbReference type="AlphaFoldDB" id="A0A8H7WJB7"/>
<proteinExistence type="predicted"/>
<dbReference type="Pfam" id="PF26639">
    <property type="entry name" value="Het-6_barrel"/>
    <property type="match status" value="1"/>
</dbReference>
<keyword evidence="3" id="KW-1185">Reference proteome</keyword>
<evidence type="ECO:0000313" key="2">
    <source>
        <dbReference type="EMBL" id="KAG4425966.1"/>
    </source>
</evidence>
<sequence>MKAIYRNAATTIAWLGPDTKNQADTAFQRLKVLATRKPEDEFENAIAALFTGYTAWRNDPGWSSIKALMDFAYWKRTWIIQELALSRSVLFWWGQSSIGLDILDTAMANLRDRKPKDYFESGYKDILYLLVIVGKTRSKHGRESKGMNLERILTFSCRSLASEPRDKIFGVLGLSSDGSELIPNPDYRKPLDAILRELTISMLLRQDSKGKIGPSDLICIDNPTVPKRAELPSWVIDWTKIWTGPAGNFWASSVERGLQSGYLASGRSNANPRISDDGMVLTIRGYVFDRVCSLSAVYLIGGKKPKAFLSEGMPGPASEHSLRENVYGGEGDLFDAIWRSLIADRIAHKKGELSTKQAPSFYGSHFAYLWSENSTQSKGERLKHTYDCLTAVKSFPIYGRTLEDWSRFSPSESNAIERTADYDEISVQDFGISRSSIGSEPNGMEFIYACKFRDMFHRRLLTTRKGYVGLAHAQSEIGDMICVLEGCTVPMILRPCNRGFRLVGDAYVHGVMNGEHWQAQPLSSIQEFDLK</sequence>
<organism evidence="2 3">
    <name type="scientific">Cadophora malorum</name>
    <dbReference type="NCBI Taxonomy" id="108018"/>
    <lineage>
        <taxon>Eukaryota</taxon>
        <taxon>Fungi</taxon>
        <taxon>Dikarya</taxon>
        <taxon>Ascomycota</taxon>
        <taxon>Pezizomycotina</taxon>
        <taxon>Leotiomycetes</taxon>
        <taxon>Helotiales</taxon>
        <taxon>Ploettnerulaceae</taxon>
        <taxon>Cadophora</taxon>
    </lineage>
</organism>
<feature type="domain" description="Heterokaryon incompatibility" evidence="1">
    <location>
        <begin position="1"/>
        <end position="82"/>
    </location>
</feature>
<dbReference type="OrthoDB" id="265717at2759"/>
<name>A0A8H7WJB7_9HELO</name>
<dbReference type="PANTHER" id="PTHR24148:SF64">
    <property type="entry name" value="HETEROKARYON INCOMPATIBILITY DOMAIN-CONTAINING PROTEIN"/>
    <property type="match status" value="1"/>
</dbReference>
<gene>
    <name evidence="2" type="ORF">IFR04_000910</name>
</gene>
<protein>
    <recommendedName>
        <fullName evidence="1">Heterokaryon incompatibility domain-containing protein</fullName>
    </recommendedName>
</protein>
<dbReference type="InterPro" id="IPR010730">
    <property type="entry name" value="HET"/>
</dbReference>